<gene>
    <name evidence="1" type="ORF">DRJ04_09450</name>
</gene>
<evidence type="ECO:0008006" key="3">
    <source>
        <dbReference type="Google" id="ProtNLM"/>
    </source>
</evidence>
<name>A0A662D568_UNCAE</name>
<dbReference type="EMBL" id="QMQA01000336">
    <property type="protein sequence ID" value="RLE10100.1"/>
    <property type="molecule type" value="Genomic_DNA"/>
</dbReference>
<dbReference type="Gene3D" id="3.20.20.70">
    <property type="entry name" value="Aldolase class I"/>
    <property type="match status" value="1"/>
</dbReference>
<protein>
    <recommendedName>
        <fullName evidence="3">Quinolinate phosphoribosyl transferase C-terminal domain-containing protein</fullName>
    </recommendedName>
</protein>
<dbReference type="Proteomes" id="UP000280417">
    <property type="component" value="Unassembled WGS sequence"/>
</dbReference>
<evidence type="ECO:0000313" key="1">
    <source>
        <dbReference type="EMBL" id="RLE10100.1"/>
    </source>
</evidence>
<dbReference type="SUPFAM" id="SSF51569">
    <property type="entry name" value="Aldolase"/>
    <property type="match status" value="1"/>
</dbReference>
<dbReference type="InterPro" id="IPR013785">
    <property type="entry name" value="Aldolase_TIM"/>
</dbReference>
<evidence type="ECO:0000313" key="2">
    <source>
        <dbReference type="Proteomes" id="UP000280417"/>
    </source>
</evidence>
<accession>A0A662D568</accession>
<comment type="caution">
    <text evidence="1">The sequence shown here is derived from an EMBL/GenBank/DDBJ whole genome shotgun (WGS) entry which is preliminary data.</text>
</comment>
<reference evidence="1 2" key="1">
    <citation type="submission" date="2018-06" db="EMBL/GenBank/DDBJ databases">
        <title>Extensive metabolic versatility and redundancy in microbially diverse, dynamic hydrothermal sediments.</title>
        <authorList>
            <person name="Dombrowski N."/>
            <person name="Teske A."/>
            <person name="Baker B.J."/>
        </authorList>
    </citation>
    <scope>NUCLEOTIDE SEQUENCE [LARGE SCALE GENOMIC DNA]</scope>
    <source>
        <strain evidence="1">B3_G15</strain>
    </source>
</reference>
<organism evidence="1 2">
    <name type="scientific">Aerophobetes bacterium</name>
    <dbReference type="NCBI Taxonomy" id="2030807"/>
    <lineage>
        <taxon>Bacteria</taxon>
        <taxon>Candidatus Aerophobota</taxon>
    </lineage>
</organism>
<dbReference type="AlphaFoldDB" id="A0A662D568"/>
<sequence length="72" mass="8307">MIDPDPRGAVLEDMLLMRKVLSDRVRIKASGGIYELDYALELIKNGANHLGISRREELIEEFKRRFGYSVQI</sequence>
<proteinExistence type="predicted"/>